<reference evidence="1 2" key="1">
    <citation type="submission" date="2016-11" db="EMBL/GenBank/DDBJ databases">
        <authorList>
            <person name="Jaros S."/>
            <person name="Januszkiewicz K."/>
            <person name="Wedrychowicz H."/>
        </authorList>
    </citation>
    <scope>NUCLEOTIDE SEQUENCE [LARGE SCALE GENOMIC DNA]</scope>
    <source>
        <strain evidence="1 2">DSM 25661</strain>
    </source>
</reference>
<dbReference type="EMBL" id="FQTW01000003">
    <property type="protein sequence ID" value="SHE59524.1"/>
    <property type="molecule type" value="Genomic_DNA"/>
</dbReference>
<dbReference type="PROSITE" id="PS51257">
    <property type="entry name" value="PROKAR_LIPOPROTEIN"/>
    <property type="match status" value="1"/>
</dbReference>
<evidence type="ECO:0000313" key="1">
    <source>
        <dbReference type="EMBL" id="SHE59524.1"/>
    </source>
</evidence>
<organism evidence="1 2">
    <name type="scientific">Psychroflexus salarius</name>
    <dbReference type="NCBI Taxonomy" id="1155689"/>
    <lineage>
        <taxon>Bacteria</taxon>
        <taxon>Pseudomonadati</taxon>
        <taxon>Bacteroidota</taxon>
        <taxon>Flavobacteriia</taxon>
        <taxon>Flavobacteriales</taxon>
        <taxon>Flavobacteriaceae</taxon>
        <taxon>Psychroflexus</taxon>
    </lineage>
</organism>
<name>A0A1M4US48_9FLAO</name>
<proteinExistence type="predicted"/>
<gene>
    <name evidence="1" type="ORF">SAMN05444278_10379</name>
</gene>
<dbReference type="STRING" id="1155689.SAMN05444278_10379"/>
<protein>
    <recommendedName>
        <fullName evidence="3">Lipoprotein</fullName>
    </recommendedName>
</protein>
<accession>A0A1M4US48</accession>
<sequence length="136" mass="15309">MKKIISITLVIFSFFSCESDDFYDRSGTEVGTISFANLPDELVLGNSYQFDLSVDQISDCHSFNRFETEVVNENTIVVGAILNFNDNLSCESSDDVNIRTYDYEATTSGTITFRFLSDNTPGNQDFIEHEVTVIEP</sequence>
<evidence type="ECO:0008006" key="3">
    <source>
        <dbReference type="Google" id="ProtNLM"/>
    </source>
</evidence>
<evidence type="ECO:0000313" key="2">
    <source>
        <dbReference type="Proteomes" id="UP000184462"/>
    </source>
</evidence>
<dbReference type="RefSeq" id="WP_073192531.1">
    <property type="nucleotide sequence ID" value="NZ_FQTW01000003.1"/>
</dbReference>
<keyword evidence="2" id="KW-1185">Reference proteome</keyword>
<dbReference type="Proteomes" id="UP000184462">
    <property type="component" value="Unassembled WGS sequence"/>
</dbReference>
<dbReference type="AlphaFoldDB" id="A0A1M4US48"/>
<dbReference type="OrthoDB" id="893802at2"/>